<name>A0A9J5XQ22_SOLCO</name>
<comment type="caution">
    <text evidence="1">The sequence shown here is derived from an EMBL/GenBank/DDBJ whole genome shotgun (WGS) entry which is preliminary data.</text>
</comment>
<evidence type="ECO:0000313" key="1">
    <source>
        <dbReference type="EMBL" id="KAG5589890.1"/>
    </source>
</evidence>
<gene>
    <name evidence="1" type="ORF">H5410_040404</name>
</gene>
<sequence length="74" mass="8472">MEQQQLTPKQQALAIPLSSPLLYSPLSASSLNSSSKQLQTAAAQSPQRWRREPRGFEFKVQVLKSRLRWFSDKI</sequence>
<dbReference type="Proteomes" id="UP000824120">
    <property type="component" value="Chromosome 8"/>
</dbReference>
<accession>A0A9J5XQ22</accession>
<dbReference type="EMBL" id="JACXVP010000008">
    <property type="protein sequence ID" value="KAG5589890.1"/>
    <property type="molecule type" value="Genomic_DNA"/>
</dbReference>
<dbReference type="AlphaFoldDB" id="A0A9J5XQ22"/>
<keyword evidence="2" id="KW-1185">Reference proteome</keyword>
<evidence type="ECO:0000313" key="2">
    <source>
        <dbReference type="Proteomes" id="UP000824120"/>
    </source>
</evidence>
<organism evidence="1 2">
    <name type="scientific">Solanum commersonii</name>
    <name type="common">Commerson's wild potato</name>
    <name type="synonym">Commerson's nightshade</name>
    <dbReference type="NCBI Taxonomy" id="4109"/>
    <lineage>
        <taxon>Eukaryota</taxon>
        <taxon>Viridiplantae</taxon>
        <taxon>Streptophyta</taxon>
        <taxon>Embryophyta</taxon>
        <taxon>Tracheophyta</taxon>
        <taxon>Spermatophyta</taxon>
        <taxon>Magnoliopsida</taxon>
        <taxon>eudicotyledons</taxon>
        <taxon>Gunneridae</taxon>
        <taxon>Pentapetalae</taxon>
        <taxon>asterids</taxon>
        <taxon>lamiids</taxon>
        <taxon>Solanales</taxon>
        <taxon>Solanaceae</taxon>
        <taxon>Solanoideae</taxon>
        <taxon>Solaneae</taxon>
        <taxon>Solanum</taxon>
    </lineage>
</organism>
<protein>
    <submittedName>
        <fullName evidence="1">Uncharacterized protein</fullName>
    </submittedName>
</protein>
<proteinExistence type="predicted"/>
<reference evidence="1 2" key="1">
    <citation type="submission" date="2020-09" db="EMBL/GenBank/DDBJ databases">
        <title>De no assembly of potato wild relative species, Solanum commersonii.</title>
        <authorList>
            <person name="Cho K."/>
        </authorList>
    </citation>
    <scope>NUCLEOTIDE SEQUENCE [LARGE SCALE GENOMIC DNA]</scope>
    <source>
        <strain evidence="1">LZ3.2</strain>
        <tissue evidence="1">Leaf</tissue>
    </source>
</reference>